<dbReference type="Proteomes" id="UP000266841">
    <property type="component" value="Unassembled WGS sequence"/>
</dbReference>
<organism evidence="2 3">
    <name type="scientific">Thalassiosira oceanica</name>
    <name type="common">Marine diatom</name>
    <dbReference type="NCBI Taxonomy" id="159749"/>
    <lineage>
        <taxon>Eukaryota</taxon>
        <taxon>Sar</taxon>
        <taxon>Stramenopiles</taxon>
        <taxon>Ochrophyta</taxon>
        <taxon>Bacillariophyta</taxon>
        <taxon>Coscinodiscophyceae</taxon>
        <taxon>Thalassiosirophycidae</taxon>
        <taxon>Thalassiosirales</taxon>
        <taxon>Thalassiosiraceae</taxon>
        <taxon>Thalassiosira</taxon>
    </lineage>
</organism>
<feature type="region of interest" description="Disordered" evidence="1">
    <location>
        <begin position="118"/>
        <end position="257"/>
    </location>
</feature>
<dbReference type="EMBL" id="AGNL01035973">
    <property type="protein sequence ID" value="EJK54336.1"/>
    <property type="molecule type" value="Genomic_DNA"/>
</dbReference>
<comment type="caution">
    <text evidence="2">The sequence shown here is derived from an EMBL/GenBank/DDBJ whole genome shotgun (WGS) entry which is preliminary data.</text>
</comment>
<sequence>MREGGRSEGWWWGRDPGRAAGRAQVSGRGPRLVASAPPDRAPFGPGRCAAWAAWAAWRRGSRGRSVQISCSQGRRLTTSCPVSSSESDQRGSEGLRSGRAAVISGRAAWEWREERIGEGSAGETRARGRGFASARTLRSFPSRGLSRRGIPAAGAGPPPLRPAFLPSTARGPPGKSGDRPESSAGWRVACRGAKQLTRDYKRAGRRSRGEDSIAQMRQSTSRGEEERLKEAGRIAWADPSSPGDEDTSRTKSSGCEP</sequence>
<feature type="region of interest" description="Disordered" evidence="1">
    <location>
        <begin position="72"/>
        <end position="99"/>
    </location>
</feature>
<evidence type="ECO:0000313" key="3">
    <source>
        <dbReference type="Proteomes" id="UP000266841"/>
    </source>
</evidence>
<evidence type="ECO:0000256" key="1">
    <source>
        <dbReference type="SAM" id="MobiDB-lite"/>
    </source>
</evidence>
<feature type="compositionally biased region" description="Basic and acidic residues" evidence="1">
    <location>
        <begin position="196"/>
        <end position="211"/>
    </location>
</feature>
<feature type="region of interest" description="Disordered" evidence="1">
    <location>
        <begin position="1"/>
        <end position="40"/>
    </location>
</feature>
<gene>
    <name evidence="2" type="ORF">THAOC_26046</name>
</gene>
<protein>
    <submittedName>
        <fullName evidence="2">Uncharacterized protein</fullName>
    </submittedName>
</protein>
<keyword evidence="3" id="KW-1185">Reference proteome</keyword>
<reference evidence="2 3" key="1">
    <citation type="journal article" date="2012" name="Genome Biol.">
        <title>Genome and low-iron response of an oceanic diatom adapted to chronic iron limitation.</title>
        <authorList>
            <person name="Lommer M."/>
            <person name="Specht M."/>
            <person name="Roy A.S."/>
            <person name="Kraemer L."/>
            <person name="Andreson R."/>
            <person name="Gutowska M.A."/>
            <person name="Wolf J."/>
            <person name="Bergner S.V."/>
            <person name="Schilhabel M.B."/>
            <person name="Klostermeier U.C."/>
            <person name="Beiko R.G."/>
            <person name="Rosenstiel P."/>
            <person name="Hippler M."/>
            <person name="Laroche J."/>
        </authorList>
    </citation>
    <scope>NUCLEOTIDE SEQUENCE [LARGE SCALE GENOMIC DNA]</scope>
    <source>
        <strain evidence="2 3">CCMP1005</strain>
    </source>
</reference>
<name>K0RZW7_THAOC</name>
<accession>K0RZW7</accession>
<feature type="compositionally biased region" description="Polar residues" evidence="1">
    <location>
        <begin position="72"/>
        <end position="86"/>
    </location>
</feature>
<evidence type="ECO:0000313" key="2">
    <source>
        <dbReference type="EMBL" id="EJK54336.1"/>
    </source>
</evidence>
<feature type="compositionally biased region" description="Basic and acidic residues" evidence="1">
    <location>
        <begin position="222"/>
        <end position="232"/>
    </location>
</feature>
<dbReference type="AlphaFoldDB" id="K0RZW7"/>
<proteinExistence type="predicted"/>